<dbReference type="Pfam" id="PF00155">
    <property type="entry name" value="Aminotran_1_2"/>
    <property type="match status" value="1"/>
</dbReference>
<accession>A0AAD8AHT2</accession>
<evidence type="ECO:0000259" key="1">
    <source>
        <dbReference type="Pfam" id="PF00155"/>
    </source>
</evidence>
<dbReference type="Gene3D" id="3.90.1150.10">
    <property type="entry name" value="Aspartate Aminotransferase, domain 1"/>
    <property type="match status" value="1"/>
</dbReference>
<dbReference type="Gene3D" id="3.40.640.10">
    <property type="entry name" value="Type I PLP-dependent aspartate aminotransferase-like (Major domain)"/>
    <property type="match status" value="1"/>
</dbReference>
<sequence length="434" mass="48832">MADNELLPDPHLYHLFDGEPILNVYKSEVTNLSAGTPGPDLLKHCIDMFRKATEDRMAKEEVDAFLFQYGITSGLWEFREELAKFLTRRYGEKVYRQSLILTCGASQGLQMILTTVLHPNGVIFVEEATYMIALDALKQFTGMKIVTVPLDYNGVDVEALERIAKNEKSKGNWKVTESKPFWAMFYTIPVFHNPTGSTLPKSRCEALVKVARGLDFVVVCDDVYNLLYYGDEACPPRRLFSYDVTLDGYAGGHVISNCSFSKIMAPGVRVGWLEVSSRLANLFRSSGFLKSGGGVNQYMAGLVTSLLEMGLEDRFLNLLVDTFKKRMNGLCSTLQKLLPEECRYVKPEGGYFVWISLPPPANMNEFVPWCQNKYKISAIPGSRFSLDGQCRNYLRLAIAFHNKDTLVAAAEILCKALHEYLSSQKIYLSKNNSS</sequence>
<dbReference type="CDD" id="cd00609">
    <property type="entry name" value="AAT_like"/>
    <property type="match status" value="1"/>
</dbReference>
<dbReference type="EMBL" id="JASPKZ010001219">
    <property type="protein sequence ID" value="KAJ9598427.1"/>
    <property type="molecule type" value="Genomic_DNA"/>
</dbReference>
<dbReference type="Proteomes" id="UP001233999">
    <property type="component" value="Unassembled WGS sequence"/>
</dbReference>
<keyword evidence="3" id="KW-1185">Reference proteome</keyword>
<dbReference type="GO" id="GO:0030170">
    <property type="term" value="F:pyridoxal phosphate binding"/>
    <property type="evidence" value="ECO:0007669"/>
    <property type="project" value="InterPro"/>
</dbReference>
<dbReference type="PANTHER" id="PTHR42858">
    <property type="entry name" value="AMINOTRANSFERASE"/>
    <property type="match status" value="1"/>
</dbReference>
<feature type="non-terminal residue" evidence="2">
    <location>
        <position position="1"/>
    </location>
</feature>
<gene>
    <name evidence="2" type="ORF">L9F63_010871</name>
</gene>
<dbReference type="InterPro" id="IPR015424">
    <property type="entry name" value="PyrdxlP-dep_Trfase"/>
</dbReference>
<dbReference type="PANTHER" id="PTHR42858:SF1">
    <property type="entry name" value="LD15494P"/>
    <property type="match status" value="1"/>
</dbReference>
<evidence type="ECO:0000313" key="2">
    <source>
        <dbReference type="EMBL" id="KAJ9598427.1"/>
    </source>
</evidence>
<dbReference type="InterPro" id="IPR015421">
    <property type="entry name" value="PyrdxlP-dep_Trfase_major"/>
</dbReference>
<dbReference type="InterPro" id="IPR015422">
    <property type="entry name" value="PyrdxlP-dep_Trfase_small"/>
</dbReference>
<name>A0AAD8AHT2_DIPPU</name>
<dbReference type="InterPro" id="IPR004839">
    <property type="entry name" value="Aminotransferase_I/II_large"/>
</dbReference>
<feature type="domain" description="Aminotransferase class I/classII large" evidence="1">
    <location>
        <begin position="28"/>
        <end position="412"/>
    </location>
</feature>
<comment type="caution">
    <text evidence="2">The sequence shown here is derived from an EMBL/GenBank/DDBJ whole genome shotgun (WGS) entry which is preliminary data.</text>
</comment>
<reference evidence="2" key="1">
    <citation type="journal article" date="2023" name="IScience">
        <title>Live-bearing cockroach genome reveals convergent evolutionary mechanisms linked to viviparity in insects and beyond.</title>
        <authorList>
            <person name="Fouks B."/>
            <person name="Harrison M.C."/>
            <person name="Mikhailova A.A."/>
            <person name="Marchal E."/>
            <person name="English S."/>
            <person name="Carruthers M."/>
            <person name="Jennings E.C."/>
            <person name="Chiamaka E.L."/>
            <person name="Frigard R.A."/>
            <person name="Pippel M."/>
            <person name="Attardo G.M."/>
            <person name="Benoit J.B."/>
            <person name="Bornberg-Bauer E."/>
            <person name="Tobe S.S."/>
        </authorList>
    </citation>
    <scope>NUCLEOTIDE SEQUENCE</scope>
    <source>
        <strain evidence="2">Stay&amp;Tobe</strain>
    </source>
</reference>
<organism evidence="2 3">
    <name type="scientific">Diploptera punctata</name>
    <name type="common">Pacific beetle cockroach</name>
    <dbReference type="NCBI Taxonomy" id="6984"/>
    <lineage>
        <taxon>Eukaryota</taxon>
        <taxon>Metazoa</taxon>
        <taxon>Ecdysozoa</taxon>
        <taxon>Arthropoda</taxon>
        <taxon>Hexapoda</taxon>
        <taxon>Insecta</taxon>
        <taxon>Pterygota</taxon>
        <taxon>Neoptera</taxon>
        <taxon>Polyneoptera</taxon>
        <taxon>Dictyoptera</taxon>
        <taxon>Blattodea</taxon>
        <taxon>Blaberoidea</taxon>
        <taxon>Blaberidae</taxon>
        <taxon>Diplopterinae</taxon>
        <taxon>Diploptera</taxon>
    </lineage>
</organism>
<dbReference type="SUPFAM" id="SSF53383">
    <property type="entry name" value="PLP-dependent transferases"/>
    <property type="match status" value="1"/>
</dbReference>
<proteinExistence type="predicted"/>
<protein>
    <recommendedName>
        <fullName evidence="1">Aminotransferase class I/classII large domain-containing protein</fullName>
    </recommendedName>
</protein>
<reference evidence="2" key="2">
    <citation type="submission" date="2023-05" db="EMBL/GenBank/DDBJ databases">
        <authorList>
            <person name="Fouks B."/>
        </authorList>
    </citation>
    <scope>NUCLEOTIDE SEQUENCE</scope>
    <source>
        <strain evidence="2">Stay&amp;Tobe</strain>
        <tissue evidence="2">Testes</tissue>
    </source>
</reference>
<dbReference type="AlphaFoldDB" id="A0AAD8AHT2"/>
<dbReference type="GO" id="GO:0047536">
    <property type="term" value="F:2-aminoadipate transaminase activity"/>
    <property type="evidence" value="ECO:0007669"/>
    <property type="project" value="TreeGrafter"/>
</dbReference>
<evidence type="ECO:0000313" key="3">
    <source>
        <dbReference type="Proteomes" id="UP001233999"/>
    </source>
</evidence>